<dbReference type="Gene3D" id="1.20.1250.20">
    <property type="entry name" value="MFS general substrate transporter like domains"/>
    <property type="match status" value="2"/>
</dbReference>
<dbReference type="PROSITE" id="PS50850">
    <property type="entry name" value="MFS"/>
    <property type="match status" value="1"/>
</dbReference>
<feature type="transmembrane region" description="Helical" evidence="3">
    <location>
        <begin position="206"/>
        <end position="226"/>
    </location>
</feature>
<feature type="transmembrane region" description="Helical" evidence="3">
    <location>
        <begin position="313"/>
        <end position="331"/>
    </location>
</feature>
<comment type="similarity">
    <text evidence="2">Belongs to the major facilitator superfamily. Monocarboxylate porter (TC 2.A.1.13) family.</text>
</comment>
<keyword evidence="3" id="KW-0812">Transmembrane</keyword>
<feature type="transmembrane region" description="Helical" evidence="3">
    <location>
        <begin position="372"/>
        <end position="390"/>
    </location>
</feature>
<dbReference type="InterPro" id="IPR050327">
    <property type="entry name" value="Proton-linked_MCT"/>
</dbReference>
<dbReference type="PANTHER" id="PTHR11360:SF281">
    <property type="entry name" value="ASPYRIDONES EFFLUX PROTEIN APDF-RELATED"/>
    <property type="match status" value="1"/>
</dbReference>
<evidence type="ECO:0000259" key="4">
    <source>
        <dbReference type="PROSITE" id="PS50850"/>
    </source>
</evidence>
<feature type="transmembrane region" description="Helical" evidence="3">
    <location>
        <begin position="117"/>
        <end position="134"/>
    </location>
</feature>
<feature type="transmembrane region" description="Helical" evidence="3">
    <location>
        <begin position="337"/>
        <end position="360"/>
    </location>
</feature>
<keyword evidence="3" id="KW-1133">Transmembrane helix</keyword>
<comment type="subcellular location">
    <subcellularLocation>
        <location evidence="1">Membrane</location>
        <topology evidence="1">Multi-pass membrane protein</topology>
    </subcellularLocation>
</comment>
<dbReference type="InterPro" id="IPR020846">
    <property type="entry name" value="MFS_dom"/>
</dbReference>
<accession>A0A3A2ZV38</accession>
<evidence type="ECO:0000256" key="2">
    <source>
        <dbReference type="ARBA" id="ARBA00006727"/>
    </source>
</evidence>
<reference evidence="6" key="1">
    <citation type="submission" date="2017-02" db="EMBL/GenBank/DDBJ databases">
        <authorList>
            <person name="Tafer H."/>
            <person name="Lopandic K."/>
        </authorList>
    </citation>
    <scope>NUCLEOTIDE SEQUENCE [LARGE SCALE GENOMIC DNA]</scope>
    <source>
        <strain evidence="6">CBS 366.77</strain>
    </source>
</reference>
<sequence length="434" mass="46542">MASMTRSESSSLKDGKGHHINNQAIDAETAENKAPSNLPFPDGGFRAWMVALGAAGVMFCTIGYVNAFGVYQDYYSTHQLSHRSPSDISWIGSMQTFLLFAAGVVGGPLFDRYGGKVIWVPSVILVFSVMITSLCKEYYQFFLAQGVLGGLGMGMTMAPALSSAAQYFQKKRAAALGLSVAGSSLGGVVFPIALDRMFSSSFGFAWGVRVVGFIILGILIFSITTIRARLPPRTRQFLKLNAFKSITYDTAIASVFFLDLGIFTPLFYLPTYGETHKMGLRMSFYLLSILNGCSFFGRLIPGFVADKFGTFNTLSMLGYITGILTLCWIRMTTSASIIVFAALYGFFSGGVIGLTPAVFANITPNPQDIGTYMGMGMAIISIATLIGPPINGALVNAYGGFVQVQVFTGVVILVGSTLVVITKLVSGNTYLSKA</sequence>
<name>A0A3A2ZV38_9EURO</name>
<organism evidence="5 6">
    <name type="scientific">Aspergillus sclerotialis</name>
    <dbReference type="NCBI Taxonomy" id="2070753"/>
    <lineage>
        <taxon>Eukaryota</taxon>
        <taxon>Fungi</taxon>
        <taxon>Dikarya</taxon>
        <taxon>Ascomycota</taxon>
        <taxon>Pezizomycotina</taxon>
        <taxon>Eurotiomycetes</taxon>
        <taxon>Eurotiomycetidae</taxon>
        <taxon>Eurotiales</taxon>
        <taxon>Aspergillaceae</taxon>
        <taxon>Aspergillus</taxon>
        <taxon>Aspergillus subgen. Polypaecilum</taxon>
    </lineage>
</organism>
<dbReference type="GO" id="GO:0022857">
    <property type="term" value="F:transmembrane transporter activity"/>
    <property type="evidence" value="ECO:0007669"/>
    <property type="project" value="InterPro"/>
</dbReference>
<dbReference type="InterPro" id="IPR011701">
    <property type="entry name" value="MFS"/>
</dbReference>
<dbReference type="EMBL" id="MVGC01000010">
    <property type="protein sequence ID" value="RJE27029.1"/>
    <property type="molecule type" value="Genomic_DNA"/>
</dbReference>
<evidence type="ECO:0000313" key="5">
    <source>
        <dbReference type="EMBL" id="RJE27029.1"/>
    </source>
</evidence>
<gene>
    <name evidence="5" type="ORF">PHISCL_00614</name>
</gene>
<feature type="transmembrane region" description="Helical" evidence="3">
    <location>
        <begin position="47"/>
        <end position="68"/>
    </location>
</feature>
<evidence type="ECO:0000256" key="1">
    <source>
        <dbReference type="ARBA" id="ARBA00004141"/>
    </source>
</evidence>
<keyword evidence="6" id="KW-1185">Reference proteome</keyword>
<dbReference type="SUPFAM" id="SSF103473">
    <property type="entry name" value="MFS general substrate transporter"/>
    <property type="match status" value="1"/>
</dbReference>
<comment type="caution">
    <text evidence="5">The sequence shown here is derived from an EMBL/GenBank/DDBJ whole genome shotgun (WGS) entry which is preliminary data.</text>
</comment>
<dbReference type="GO" id="GO:0016020">
    <property type="term" value="C:membrane"/>
    <property type="evidence" value="ECO:0007669"/>
    <property type="project" value="UniProtKB-SubCell"/>
</dbReference>
<dbReference type="PANTHER" id="PTHR11360">
    <property type="entry name" value="MONOCARBOXYLATE TRANSPORTER"/>
    <property type="match status" value="1"/>
</dbReference>
<dbReference type="AlphaFoldDB" id="A0A3A2ZV38"/>
<evidence type="ECO:0000313" key="6">
    <source>
        <dbReference type="Proteomes" id="UP000266188"/>
    </source>
</evidence>
<keyword evidence="3" id="KW-0472">Membrane</keyword>
<dbReference type="OrthoDB" id="6499973at2759"/>
<feature type="transmembrane region" description="Helical" evidence="3">
    <location>
        <begin position="88"/>
        <end position="110"/>
    </location>
</feature>
<feature type="transmembrane region" description="Helical" evidence="3">
    <location>
        <begin position="282"/>
        <end position="301"/>
    </location>
</feature>
<protein>
    <submittedName>
        <fullName evidence="5">Major Facilitator Superfamily</fullName>
    </submittedName>
</protein>
<feature type="transmembrane region" description="Helical" evidence="3">
    <location>
        <begin position="140"/>
        <end position="161"/>
    </location>
</feature>
<dbReference type="InterPro" id="IPR036259">
    <property type="entry name" value="MFS_trans_sf"/>
</dbReference>
<dbReference type="CDD" id="cd17352">
    <property type="entry name" value="MFS_MCT_SLC16"/>
    <property type="match status" value="1"/>
</dbReference>
<feature type="transmembrane region" description="Helical" evidence="3">
    <location>
        <begin position="173"/>
        <end position="194"/>
    </location>
</feature>
<feature type="transmembrane region" description="Helical" evidence="3">
    <location>
        <begin position="246"/>
        <end position="270"/>
    </location>
</feature>
<evidence type="ECO:0000256" key="3">
    <source>
        <dbReference type="SAM" id="Phobius"/>
    </source>
</evidence>
<dbReference type="Pfam" id="PF07690">
    <property type="entry name" value="MFS_1"/>
    <property type="match status" value="1"/>
</dbReference>
<feature type="transmembrane region" description="Helical" evidence="3">
    <location>
        <begin position="402"/>
        <end position="425"/>
    </location>
</feature>
<dbReference type="Proteomes" id="UP000266188">
    <property type="component" value="Unassembled WGS sequence"/>
</dbReference>
<proteinExistence type="inferred from homology"/>
<feature type="domain" description="Major facilitator superfamily (MFS) profile" evidence="4">
    <location>
        <begin position="49"/>
        <end position="427"/>
    </location>
</feature>